<sequence>MGKISMTTLALFAIILSISAVESIIDQRPEAVEKWFNKLGQKKEKMTKLHFFLHEAAAPGSANQTAFLVAESNISSTSPTLYGQVSVIDDILREGPEPDSPIVGRAQGLSVSSDLREPTIIMSLNFVFTTGKYNGSTLSINARNPLLSKYRELPILGGSGYFRLARGLITTNTAVFNITSQVTIAEYRVIALHY</sequence>
<protein>
    <recommendedName>
        <fullName evidence="4">Dirigent protein</fullName>
    </recommendedName>
</protein>
<dbReference type="EMBL" id="CP093351">
    <property type="protein sequence ID" value="WOH16523.1"/>
    <property type="molecule type" value="Genomic_DNA"/>
</dbReference>
<dbReference type="GO" id="GO:0048046">
    <property type="term" value="C:apoplast"/>
    <property type="evidence" value="ECO:0007669"/>
    <property type="project" value="UniProtKB-SubCell"/>
</dbReference>
<keyword evidence="4" id="KW-0732">Signal</keyword>
<gene>
    <name evidence="5" type="ORF">DCAR_031097</name>
    <name evidence="6" type="ORF">DCAR_0936078</name>
</gene>
<comment type="similarity">
    <text evidence="1 4">Belongs to the plant dirigent protein family.</text>
</comment>
<dbReference type="EMBL" id="LNRQ01000009">
    <property type="protein sequence ID" value="KZM83528.1"/>
    <property type="molecule type" value="Genomic_DNA"/>
</dbReference>
<comment type="subunit">
    <text evidence="2 4">Homodimer.</text>
</comment>
<keyword evidence="3 4" id="KW-0964">Secreted</keyword>
<dbReference type="Gramene" id="KZM83528">
    <property type="protein sequence ID" value="KZM83528"/>
    <property type="gene ID" value="DCAR_031097"/>
</dbReference>
<evidence type="ECO:0000313" key="6">
    <source>
        <dbReference type="EMBL" id="WOH16523.1"/>
    </source>
</evidence>
<dbReference type="InterPro" id="IPR004265">
    <property type="entry name" value="Dirigent"/>
</dbReference>
<dbReference type="Pfam" id="PF03018">
    <property type="entry name" value="Dirigent"/>
    <property type="match status" value="1"/>
</dbReference>
<evidence type="ECO:0000256" key="4">
    <source>
        <dbReference type="RuleBase" id="RU363099"/>
    </source>
</evidence>
<dbReference type="InterPro" id="IPR044859">
    <property type="entry name" value="Allene_oxi_cyc_Dirigent"/>
</dbReference>
<keyword evidence="7" id="KW-1185">Reference proteome</keyword>
<feature type="signal peptide" evidence="4">
    <location>
        <begin position="1"/>
        <end position="23"/>
    </location>
</feature>
<dbReference type="OMA" id="IAMNINF"/>
<organism evidence="5">
    <name type="scientific">Daucus carota subsp. sativus</name>
    <name type="common">Carrot</name>
    <dbReference type="NCBI Taxonomy" id="79200"/>
    <lineage>
        <taxon>Eukaryota</taxon>
        <taxon>Viridiplantae</taxon>
        <taxon>Streptophyta</taxon>
        <taxon>Embryophyta</taxon>
        <taxon>Tracheophyta</taxon>
        <taxon>Spermatophyta</taxon>
        <taxon>Magnoliopsida</taxon>
        <taxon>eudicotyledons</taxon>
        <taxon>Gunneridae</taxon>
        <taxon>Pentapetalae</taxon>
        <taxon>asterids</taxon>
        <taxon>campanulids</taxon>
        <taxon>Apiales</taxon>
        <taxon>Apiaceae</taxon>
        <taxon>Apioideae</taxon>
        <taxon>Scandiceae</taxon>
        <taxon>Daucinae</taxon>
        <taxon>Daucus</taxon>
        <taxon>Daucus sect. Daucus</taxon>
    </lineage>
</organism>
<dbReference type="PANTHER" id="PTHR21495">
    <property type="entry name" value="NUCLEOPORIN-RELATED"/>
    <property type="match status" value="1"/>
</dbReference>
<evidence type="ECO:0000256" key="2">
    <source>
        <dbReference type="ARBA" id="ARBA00011738"/>
    </source>
</evidence>
<dbReference type="Proteomes" id="UP000077755">
    <property type="component" value="Chromosome 9"/>
</dbReference>
<dbReference type="STRING" id="79200.A0A175YK79"/>
<dbReference type="AlphaFoldDB" id="A0A175YK79"/>
<dbReference type="KEGG" id="dcr:108202085"/>
<comment type="function">
    <text evidence="4">Dirigent proteins impart stereoselectivity on the phenoxy radical-coupling reaction, yielding optically active lignans from two molecules of coniferyl alcohol in the biosynthesis of lignans, flavonolignans, and alkaloids and thus plays a central role in plant secondary metabolism.</text>
</comment>
<evidence type="ECO:0000313" key="5">
    <source>
        <dbReference type="EMBL" id="KZM83528.1"/>
    </source>
</evidence>
<evidence type="ECO:0000313" key="7">
    <source>
        <dbReference type="Proteomes" id="UP000077755"/>
    </source>
</evidence>
<reference evidence="6" key="2">
    <citation type="submission" date="2022-03" db="EMBL/GenBank/DDBJ databases">
        <title>Draft title - Genomic analysis of global carrot germplasm unveils the trajectory of domestication and the origin of high carotenoid orange carrot.</title>
        <authorList>
            <person name="Iorizzo M."/>
            <person name="Ellison S."/>
            <person name="Senalik D."/>
            <person name="Macko-Podgorni A."/>
            <person name="Grzebelus D."/>
            <person name="Bostan H."/>
            <person name="Rolling W."/>
            <person name="Curaba J."/>
            <person name="Simon P."/>
        </authorList>
    </citation>
    <scope>NUCLEOTIDE SEQUENCE</scope>
    <source>
        <tissue evidence="6">Leaf</tissue>
    </source>
</reference>
<keyword evidence="4" id="KW-0052">Apoplast</keyword>
<dbReference type="Gene3D" id="2.40.480.10">
    <property type="entry name" value="Allene oxide cyclase-like"/>
    <property type="match status" value="1"/>
</dbReference>
<proteinExistence type="inferred from homology"/>
<accession>A0A175YK79</accession>
<dbReference type="GO" id="GO:0009699">
    <property type="term" value="P:phenylpropanoid biosynthetic process"/>
    <property type="evidence" value="ECO:0007669"/>
    <property type="project" value="UniProtKB-ARBA"/>
</dbReference>
<comment type="subcellular location">
    <subcellularLocation>
        <location evidence="4">Secreted</location>
        <location evidence="4">Extracellular space</location>
        <location evidence="4">Apoplast</location>
    </subcellularLocation>
</comment>
<dbReference type="OrthoDB" id="1864232at2759"/>
<name>A0A175YK79_DAUCS</name>
<evidence type="ECO:0000256" key="3">
    <source>
        <dbReference type="ARBA" id="ARBA00022525"/>
    </source>
</evidence>
<evidence type="ECO:0000256" key="1">
    <source>
        <dbReference type="ARBA" id="ARBA00010746"/>
    </source>
</evidence>
<reference evidence="5" key="1">
    <citation type="journal article" date="2016" name="Nat. Genet.">
        <title>A high-quality carrot genome assembly provides new insights into carotenoid accumulation and asterid genome evolution.</title>
        <authorList>
            <person name="Iorizzo M."/>
            <person name="Ellison S."/>
            <person name="Senalik D."/>
            <person name="Zeng P."/>
            <person name="Satapoomin P."/>
            <person name="Huang J."/>
            <person name="Bowman M."/>
            <person name="Iovene M."/>
            <person name="Sanseverino W."/>
            <person name="Cavagnaro P."/>
            <person name="Yildiz M."/>
            <person name="Macko-Podgorni A."/>
            <person name="Moranska E."/>
            <person name="Grzebelus E."/>
            <person name="Grzebelus D."/>
            <person name="Ashrafi H."/>
            <person name="Zheng Z."/>
            <person name="Cheng S."/>
            <person name="Spooner D."/>
            <person name="Van Deynze A."/>
            <person name="Simon P."/>
        </authorList>
    </citation>
    <scope>NUCLEOTIDE SEQUENCE [LARGE SCALE GENOMIC DNA]</scope>
    <source>
        <tissue evidence="5">Leaf</tissue>
    </source>
</reference>
<feature type="chain" id="PRO_5008191844" description="Dirigent protein" evidence="4">
    <location>
        <begin position="24"/>
        <end position="194"/>
    </location>
</feature>